<dbReference type="InterPro" id="IPR023346">
    <property type="entry name" value="Lysozyme-like_dom_sf"/>
</dbReference>
<feature type="chain" id="PRO_5042049020" description="N-acetylmuramoyl-L-alanine amidase" evidence="6">
    <location>
        <begin position="38"/>
        <end position="654"/>
    </location>
</feature>
<dbReference type="AlphaFoldDB" id="A0AAE3GL78"/>
<dbReference type="GO" id="GO:0071555">
    <property type="term" value="P:cell wall organization"/>
    <property type="evidence" value="ECO:0007669"/>
    <property type="project" value="UniProtKB-KW"/>
</dbReference>
<feature type="domain" description="N-acetylmuramoyl-L-alanine amidase" evidence="7">
    <location>
        <begin position="276"/>
        <end position="412"/>
    </location>
</feature>
<dbReference type="GO" id="GO:0009254">
    <property type="term" value="P:peptidoglycan turnover"/>
    <property type="evidence" value="ECO:0007669"/>
    <property type="project" value="TreeGrafter"/>
</dbReference>
<keyword evidence="9" id="KW-1185">Reference proteome</keyword>
<comment type="caution">
    <text evidence="8">The sequence shown here is derived from an EMBL/GenBank/DDBJ whole genome shotgun (WGS) entry which is preliminary data.</text>
</comment>
<evidence type="ECO:0000256" key="1">
    <source>
        <dbReference type="ARBA" id="ARBA00001561"/>
    </source>
</evidence>
<reference evidence="8" key="1">
    <citation type="submission" date="2022-06" db="EMBL/GenBank/DDBJ databases">
        <title>Genomic Encyclopedia of Archaeal and Bacterial Type Strains, Phase II (KMG-II): from individual species to whole genera.</title>
        <authorList>
            <person name="Goeker M."/>
        </authorList>
    </citation>
    <scope>NUCLEOTIDE SEQUENCE</scope>
    <source>
        <strain evidence="8">DSM 43935</strain>
    </source>
</reference>
<feature type="compositionally biased region" description="Basic and acidic residues" evidence="5">
    <location>
        <begin position="98"/>
        <end position="117"/>
    </location>
</feature>
<feature type="signal peptide" evidence="6">
    <location>
        <begin position="1"/>
        <end position="37"/>
    </location>
</feature>
<keyword evidence="3" id="KW-0378">Hydrolase</keyword>
<accession>A0AAE3GL78</accession>
<gene>
    <name evidence="8" type="ORF">LX83_007203</name>
</gene>
<dbReference type="SUPFAM" id="SSF53955">
    <property type="entry name" value="Lysozyme-like"/>
    <property type="match status" value="1"/>
</dbReference>
<name>A0AAE3GL78_9PSEU</name>
<comment type="catalytic activity">
    <reaction evidence="1">
        <text>Hydrolyzes the link between N-acetylmuramoyl residues and L-amino acid residues in certain cell-wall glycopeptides.</text>
        <dbReference type="EC" id="3.5.1.28"/>
    </reaction>
</comment>
<sequence length="654" mass="69887">MPSRSAPRHMVTAAATAALCASSLAWLPAASAAPAHADQHRQQAFASAATEFGVPEDLLLAVSYLESRWDANAGTPSRAAGFGPMHLTDLAAANPDAGTEHHQHGVDPRGDDARPAVHPDTAPPAGQDTPGLHTVALAAQLTGVDAAALRADATQNIRGGAALLAHYQRELGAAGSDDPAAWYGAVARYAGATTAEAAADFADEVFTTLGQGADRVTDDGQRVRLAAHPVRPDTGQLDRLGLPGGERAGVECPPDVPCDWVPAPYQQLPNNGYGNHDLADRPNDLPVDYIVIHDTEGYWDTAMKLVQDPTYSSWHYTIRSQDGQIAQHVATKDVTWHAGNWFVNARSIGVEHEGFAAAGTWYTETMYRNSAKLVRYLADRYGIPLDRAHILGHDTVPGPTAQTVAGMHWDPGPYWDWAHYFDLLGAPITGNPTDTRAGIAVINPNYATNQPAFTGCDTAAPANPCPARGSAEVVLRTEPRADAPLLTDVGLHPDGKPSTMAVSDIGSRASAGQRYAVAEVRGDWTAVWYLGQKGWFHNPASAPTATWARGWVVTPRHGLTSVPVYGRAYPEAEAYPQGVPVQSVVPLQYSMSQGQRYSVGEQSVDSEYLWATTFDQAGHVVVRGQTKYVQIQFGHRVAYVKADDVTLLPSPIRG</sequence>
<keyword evidence="6" id="KW-0732">Signal</keyword>
<protein>
    <recommendedName>
        <fullName evidence="2">N-acetylmuramoyl-L-alanine amidase</fullName>
        <ecNumber evidence="2">3.5.1.28</ecNumber>
    </recommendedName>
</protein>
<dbReference type="Gene3D" id="3.40.80.10">
    <property type="entry name" value="Peptidoglycan recognition protein-like"/>
    <property type="match status" value="1"/>
</dbReference>
<proteinExistence type="predicted"/>
<dbReference type="Proteomes" id="UP001206128">
    <property type="component" value="Unassembled WGS sequence"/>
</dbReference>
<dbReference type="Pfam" id="PF01510">
    <property type="entry name" value="Amidase_2"/>
    <property type="match status" value="1"/>
</dbReference>
<evidence type="ECO:0000256" key="5">
    <source>
        <dbReference type="SAM" id="MobiDB-lite"/>
    </source>
</evidence>
<evidence type="ECO:0000313" key="8">
    <source>
        <dbReference type="EMBL" id="MCP2170312.1"/>
    </source>
</evidence>
<dbReference type="SMART" id="SM00644">
    <property type="entry name" value="Ami_2"/>
    <property type="match status" value="1"/>
</dbReference>
<dbReference type="PANTHER" id="PTHR30417:SF1">
    <property type="entry name" value="N-ACETYLMURAMOYL-L-ALANINE AMIDASE AMID"/>
    <property type="match status" value="1"/>
</dbReference>
<evidence type="ECO:0000256" key="2">
    <source>
        <dbReference type="ARBA" id="ARBA00011901"/>
    </source>
</evidence>
<organism evidence="8 9">
    <name type="scientific">Goodfellowiella coeruleoviolacea</name>
    <dbReference type="NCBI Taxonomy" id="334858"/>
    <lineage>
        <taxon>Bacteria</taxon>
        <taxon>Bacillati</taxon>
        <taxon>Actinomycetota</taxon>
        <taxon>Actinomycetes</taxon>
        <taxon>Pseudonocardiales</taxon>
        <taxon>Pseudonocardiaceae</taxon>
        <taxon>Goodfellowiella</taxon>
    </lineage>
</organism>
<dbReference type="EC" id="3.5.1.28" evidence="2"/>
<dbReference type="GO" id="GO:0009253">
    <property type="term" value="P:peptidoglycan catabolic process"/>
    <property type="evidence" value="ECO:0007669"/>
    <property type="project" value="InterPro"/>
</dbReference>
<evidence type="ECO:0000313" key="9">
    <source>
        <dbReference type="Proteomes" id="UP001206128"/>
    </source>
</evidence>
<evidence type="ECO:0000256" key="6">
    <source>
        <dbReference type="SAM" id="SignalP"/>
    </source>
</evidence>
<dbReference type="InterPro" id="IPR036505">
    <property type="entry name" value="Amidase/PGRP_sf"/>
</dbReference>
<dbReference type="InterPro" id="IPR002502">
    <property type="entry name" value="Amidase_domain"/>
</dbReference>
<dbReference type="PANTHER" id="PTHR30417">
    <property type="entry name" value="N-ACETYLMURAMOYL-L-ALANINE AMIDASE AMID"/>
    <property type="match status" value="1"/>
</dbReference>
<dbReference type="GO" id="GO:0008745">
    <property type="term" value="F:N-acetylmuramoyl-L-alanine amidase activity"/>
    <property type="evidence" value="ECO:0007669"/>
    <property type="project" value="UniProtKB-EC"/>
</dbReference>
<dbReference type="SUPFAM" id="SSF55846">
    <property type="entry name" value="N-acetylmuramoyl-L-alanine amidase-like"/>
    <property type="match status" value="1"/>
</dbReference>
<dbReference type="EMBL" id="JAMTCK010000029">
    <property type="protein sequence ID" value="MCP2170312.1"/>
    <property type="molecule type" value="Genomic_DNA"/>
</dbReference>
<dbReference type="Gene3D" id="1.10.530.10">
    <property type="match status" value="1"/>
</dbReference>
<dbReference type="RefSeq" id="WP_253780451.1">
    <property type="nucleotide sequence ID" value="NZ_JAMTCK010000029.1"/>
</dbReference>
<dbReference type="CDD" id="cd06583">
    <property type="entry name" value="PGRP"/>
    <property type="match status" value="1"/>
</dbReference>
<evidence type="ECO:0000256" key="3">
    <source>
        <dbReference type="ARBA" id="ARBA00022801"/>
    </source>
</evidence>
<dbReference type="FunFam" id="3.40.80.10:FF:000006">
    <property type="entry name" value="N-acetylmuramoyl-L-alanine amidase"/>
    <property type="match status" value="1"/>
</dbReference>
<evidence type="ECO:0000256" key="4">
    <source>
        <dbReference type="ARBA" id="ARBA00023316"/>
    </source>
</evidence>
<feature type="region of interest" description="Disordered" evidence="5">
    <location>
        <begin position="95"/>
        <end position="129"/>
    </location>
</feature>
<evidence type="ECO:0000259" key="7">
    <source>
        <dbReference type="SMART" id="SM00644"/>
    </source>
</evidence>
<dbReference type="InterPro" id="IPR051206">
    <property type="entry name" value="NAMLAA_amidase_2"/>
</dbReference>
<keyword evidence="4" id="KW-0961">Cell wall biogenesis/degradation</keyword>